<comment type="catalytic activity">
    <reaction evidence="1">
        <text>a monocarboxylic acid amide + H2O = a monocarboxylate + NH4(+)</text>
        <dbReference type="Rhea" id="RHEA:12020"/>
        <dbReference type="ChEBI" id="CHEBI:15377"/>
        <dbReference type="ChEBI" id="CHEBI:28938"/>
        <dbReference type="ChEBI" id="CHEBI:35757"/>
        <dbReference type="ChEBI" id="CHEBI:83628"/>
        <dbReference type="EC" id="3.5.1.4"/>
    </reaction>
</comment>
<evidence type="ECO:0000313" key="6">
    <source>
        <dbReference type="EMBL" id="BAH55366.1"/>
    </source>
</evidence>
<dbReference type="HOGENOM" id="CLU_1037773_0_0_11"/>
<feature type="region of interest" description="Disordered" evidence="4">
    <location>
        <begin position="115"/>
        <end position="134"/>
    </location>
</feature>
<feature type="domain" description="Amidase" evidence="5">
    <location>
        <begin position="2"/>
        <end position="111"/>
    </location>
</feature>
<dbReference type="PATRIC" id="fig|632772.20.peg.7426"/>
<proteinExistence type="inferred from homology"/>
<dbReference type="GO" id="GO:0004040">
    <property type="term" value="F:amidase activity"/>
    <property type="evidence" value="ECO:0007669"/>
    <property type="project" value="UniProtKB-EC"/>
</dbReference>
<dbReference type="PANTHER" id="PTHR11895">
    <property type="entry name" value="TRANSAMIDASE"/>
    <property type="match status" value="1"/>
</dbReference>
<dbReference type="SUPFAM" id="SSF75304">
    <property type="entry name" value="Amidase signature (AS) enzymes"/>
    <property type="match status" value="1"/>
</dbReference>
<dbReference type="KEGG" id="rop:ROP_71190"/>
<evidence type="ECO:0000256" key="4">
    <source>
        <dbReference type="SAM" id="MobiDB-lite"/>
    </source>
</evidence>
<protein>
    <recommendedName>
        <fullName evidence="3">amidase</fullName>
        <ecNumber evidence="3">3.5.1.4</ecNumber>
    </recommendedName>
</protein>
<dbReference type="InterPro" id="IPR036928">
    <property type="entry name" value="AS_sf"/>
</dbReference>
<evidence type="ECO:0000259" key="5">
    <source>
        <dbReference type="Pfam" id="PF01425"/>
    </source>
</evidence>
<evidence type="ECO:0000313" key="7">
    <source>
        <dbReference type="Proteomes" id="UP000002212"/>
    </source>
</evidence>
<dbReference type="EC" id="3.5.1.4" evidence="3"/>
<dbReference type="Gene3D" id="3.90.1300.10">
    <property type="entry name" value="Amidase signature (AS) domain"/>
    <property type="match status" value="1"/>
</dbReference>
<sequence>MHPTRGLVPHVDYRQPKFRLTSTNGPLARDVRDAALVMQVLAGPDARDYICIQNEPADLLATLDAGVGGMRLAWTDNYGYAATHASPESGRVVAAVREMAFKLRSLGAGVETTDQVWEPSNRGGGPAPGEPSVYEIEVGNNPPPLPPVDSRLYREALEWRARNGNVFRDLFREYDLLLSVTSQSIAPTVEQWDEAWTTRPEKMAADYTPHTVLCNILGLPAVSVPCGFVDGMPVGLQIVGPPSSEDRIFRLASAFQRAFPVTERPSVG</sequence>
<dbReference type="EMBL" id="AP011115">
    <property type="protein sequence ID" value="BAH55366.1"/>
    <property type="molecule type" value="Genomic_DNA"/>
</dbReference>
<evidence type="ECO:0000256" key="2">
    <source>
        <dbReference type="ARBA" id="ARBA00009199"/>
    </source>
</evidence>
<evidence type="ECO:0000256" key="3">
    <source>
        <dbReference type="ARBA" id="ARBA00012922"/>
    </source>
</evidence>
<reference evidence="6 7" key="1">
    <citation type="submission" date="2009-03" db="EMBL/GenBank/DDBJ databases">
        <title>Comparison of the complete genome sequences of Rhodococcus erythropolis PR4 and Rhodococcus opacus B4.</title>
        <authorList>
            <person name="Takarada H."/>
            <person name="Sekine M."/>
            <person name="Hosoyama A."/>
            <person name="Yamada R."/>
            <person name="Fujisawa T."/>
            <person name="Omata S."/>
            <person name="Shimizu A."/>
            <person name="Tsukatani N."/>
            <person name="Tanikawa S."/>
            <person name="Fujita N."/>
            <person name="Harayama S."/>
        </authorList>
    </citation>
    <scope>NUCLEOTIDE SEQUENCE [LARGE SCALE GENOMIC DNA]</scope>
    <source>
        <strain evidence="6 7">B4</strain>
    </source>
</reference>
<evidence type="ECO:0000256" key="1">
    <source>
        <dbReference type="ARBA" id="ARBA00001311"/>
    </source>
</evidence>
<dbReference type="InterPro" id="IPR023631">
    <property type="entry name" value="Amidase_dom"/>
</dbReference>
<accession>C1B5V5</accession>
<feature type="domain" description="Amidase" evidence="5">
    <location>
        <begin position="150"/>
        <end position="248"/>
    </location>
</feature>
<comment type="similarity">
    <text evidence="2">Belongs to the amidase family.</text>
</comment>
<dbReference type="PANTHER" id="PTHR11895:SF7">
    <property type="entry name" value="GLUTAMYL-TRNA(GLN) AMIDOTRANSFERASE SUBUNIT A, MITOCHONDRIAL"/>
    <property type="match status" value="1"/>
</dbReference>
<dbReference type="InterPro" id="IPR000120">
    <property type="entry name" value="Amidase"/>
</dbReference>
<organism evidence="6 7">
    <name type="scientific">Rhodococcus opacus (strain B4)</name>
    <dbReference type="NCBI Taxonomy" id="632772"/>
    <lineage>
        <taxon>Bacteria</taxon>
        <taxon>Bacillati</taxon>
        <taxon>Actinomycetota</taxon>
        <taxon>Actinomycetes</taxon>
        <taxon>Mycobacteriales</taxon>
        <taxon>Nocardiaceae</taxon>
        <taxon>Rhodococcus</taxon>
    </lineage>
</organism>
<gene>
    <name evidence="6" type="ordered locus">ROP_71190</name>
</gene>
<dbReference type="AlphaFoldDB" id="C1B5V5"/>
<dbReference type="Pfam" id="PF01425">
    <property type="entry name" value="Amidase"/>
    <property type="match status" value="2"/>
</dbReference>
<dbReference type="Proteomes" id="UP000002212">
    <property type="component" value="Chromosome"/>
</dbReference>
<dbReference type="STRING" id="632772.ROP_71190"/>
<name>C1B5V5_RHOOB</name>